<comment type="similarity">
    <text evidence="1">Belongs to the carotenoid oxygenase family.</text>
</comment>
<name>A0A942T430_9BACI</name>
<dbReference type="PANTHER" id="PTHR10543">
    <property type="entry name" value="BETA-CAROTENE DIOXYGENASE"/>
    <property type="match status" value="1"/>
</dbReference>
<dbReference type="RefSeq" id="WP_213145829.1">
    <property type="nucleotide sequence ID" value="NZ_JAGYPE020000038.1"/>
</dbReference>
<evidence type="ECO:0000256" key="1">
    <source>
        <dbReference type="ARBA" id="ARBA00006787"/>
    </source>
</evidence>
<keyword evidence="3" id="KW-0560">Oxidoreductase</keyword>
<dbReference type="PANTHER" id="PTHR10543:SF89">
    <property type="entry name" value="CAROTENOID 9,10(9',10')-CLEAVAGE DIOXYGENASE 1"/>
    <property type="match status" value="1"/>
</dbReference>
<protein>
    <submittedName>
        <fullName evidence="6">Carotenoid oxygenase family protein</fullName>
    </submittedName>
</protein>
<comment type="cofactor">
    <cofactor evidence="5">
        <name>Fe(2+)</name>
        <dbReference type="ChEBI" id="CHEBI:29033"/>
    </cofactor>
    <text evidence="5">Binds 1 Fe(2+) ion per subunit.</text>
</comment>
<dbReference type="GO" id="GO:0010436">
    <property type="term" value="F:carotenoid dioxygenase activity"/>
    <property type="evidence" value="ECO:0007669"/>
    <property type="project" value="TreeGrafter"/>
</dbReference>
<dbReference type="GO" id="GO:0016121">
    <property type="term" value="P:carotene catabolic process"/>
    <property type="evidence" value="ECO:0007669"/>
    <property type="project" value="TreeGrafter"/>
</dbReference>
<evidence type="ECO:0000313" key="6">
    <source>
        <dbReference type="EMBL" id="MBS4186030.1"/>
    </source>
</evidence>
<dbReference type="AlphaFoldDB" id="A0A942T430"/>
<feature type="binding site" evidence="5">
    <location>
        <position position="217"/>
    </location>
    <ligand>
        <name>Fe cation</name>
        <dbReference type="ChEBI" id="CHEBI:24875"/>
        <note>catalytic</note>
    </ligand>
</feature>
<evidence type="ECO:0000256" key="4">
    <source>
        <dbReference type="ARBA" id="ARBA00023004"/>
    </source>
</evidence>
<organism evidence="6">
    <name type="scientific">Neobacillus citreus</name>
    <dbReference type="NCBI Taxonomy" id="2833578"/>
    <lineage>
        <taxon>Bacteria</taxon>
        <taxon>Bacillati</taxon>
        <taxon>Bacillota</taxon>
        <taxon>Bacilli</taxon>
        <taxon>Bacillales</taxon>
        <taxon>Bacillaceae</taxon>
        <taxon>Neobacillus</taxon>
    </lineage>
</organism>
<accession>A0A942T430</accession>
<reference evidence="6" key="1">
    <citation type="submission" date="2021-05" db="EMBL/GenBank/DDBJ databases">
        <title>Novel Bacillus species.</title>
        <authorList>
            <person name="Liu G."/>
        </authorList>
    </citation>
    <scope>NUCLEOTIDE SEQUENCE</scope>
    <source>
        <strain evidence="6 8">FJAT-50051</strain>
    </source>
</reference>
<keyword evidence="4 5" id="KW-0408">Iron</keyword>
<evidence type="ECO:0000256" key="2">
    <source>
        <dbReference type="ARBA" id="ARBA00022723"/>
    </source>
</evidence>
<gene>
    <name evidence="7" type="ORF">KHB02_018720</name>
    <name evidence="6" type="ORF">KHB02_32065</name>
</gene>
<comment type="caution">
    <text evidence="6">The sequence shown here is derived from an EMBL/GenBank/DDBJ whole genome shotgun (WGS) entry which is preliminary data.</text>
</comment>
<keyword evidence="8" id="KW-1185">Reference proteome</keyword>
<feature type="binding site" evidence="5">
    <location>
        <position position="281"/>
    </location>
    <ligand>
        <name>Fe cation</name>
        <dbReference type="ChEBI" id="CHEBI:24875"/>
        <note>catalytic</note>
    </ligand>
</feature>
<dbReference type="EMBL" id="JAGYPE020000038">
    <property type="protein sequence ID" value="MCH6267556.1"/>
    <property type="molecule type" value="Genomic_DNA"/>
</dbReference>
<dbReference type="GO" id="GO:0046872">
    <property type="term" value="F:metal ion binding"/>
    <property type="evidence" value="ECO:0007669"/>
    <property type="project" value="UniProtKB-KW"/>
</dbReference>
<dbReference type="Pfam" id="PF03055">
    <property type="entry name" value="RPE65"/>
    <property type="match status" value="1"/>
</dbReference>
<dbReference type="Proteomes" id="UP000677265">
    <property type="component" value="Unassembled WGS sequence"/>
</dbReference>
<dbReference type="EMBL" id="JAGYPE010000006">
    <property type="protein sequence ID" value="MBS4186030.1"/>
    <property type="molecule type" value="Genomic_DNA"/>
</dbReference>
<feature type="binding site" evidence="5">
    <location>
        <position position="462"/>
    </location>
    <ligand>
        <name>Fe cation</name>
        <dbReference type="ChEBI" id="CHEBI:24875"/>
        <note>catalytic</note>
    </ligand>
</feature>
<evidence type="ECO:0000256" key="5">
    <source>
        <dbReference type="PIRSR" id="PIRSR604294-1"/>
    </source>
</evidence>
<evidence type="ECO:0000313" key="7">
    <source>
        <dbReference type="EMBL" id="MCH6267556.1"/>
    </source>
</evidence>
<feature type="binding site" evidence="5">
    <location>
        <position position="169"/>
    </location>
    <ligand>
        <name>Fe cation</name>
        <dbReference type="ChEBI" id="CHEBI:24875"/>
        <note>catalytic</note>
    </ligand>
</feature>
<proteinExistence type="inferred from homology"/>
<keyword evidence="2 5" id="KW-0479">Metal-binding</keyword>
<sequence>MIDTKTYENPYFHDGLYAPIKDEMYVDELTVLEGKVPTDFYGAYVRNGPNPKHEPKGRYHWFDGDGMLHAVYFENGKVSYRNRYIHTKAFQHEAIEGKAIWAGLMEDKKQNPFFEKEKNTSNTDVVFHNNNLLTLWYRSGQPYKVDARTLETIGVEDFGGRLTCNISAHSKVDEATGEFIFFDYGNVYPYMMYGVASVTGELMHVAPVELPGPRLPHDMAITKNYSILMDLPLFNDPESAKLGRYSVKFFRELPSRFGIIPRYGGAESIRWFEASPCYIYHVINAWEEGDEIVLTGCRVKEPVPSSTKRGGPIERMLAFLRIDAQLHYWRFNLKTGQVKEGELCDMNTEFPVINLDYMGHKSRYSYNVHIGPGETVQFDGLVKYDTWTGQSKKYMFGEGRYGTEGAYAPKINAKAEDDGYLVTYVHDQRENRSELIIMDAKEFELGPIARLLVPQHIPMGFHATWINGEKLFT</sequence>
<evidence type="ECO:0000313" key="8">
    <source>
        <dbReference type="Proteomes" id="UP000677265"/>
    </source>
</evidence>
<dbReference type="InterPro" id="IPR004294">
    <property type="entry name" value="Carotenoid_Oase"/>
</dbReference>
<evidence type="ECO:0000256" key="3">
    <source>
        <dbReference type="ARBA" id="ARBA00023002"/>
    </source>
</evidence>